<dbReference type="AlphaFoldDB" id="A0A9P0MDT1"/>
<comment type="caution">
    <text evidence="1">Lacks conserved residue(s) required for the propagation of feature annotation.</text>
</comment>
<protein>
    <recommendedName>
        <fullName evidence="3">EGF-like domain-containing protein</fullName>
    </recommendedName>
</protein>
<dbReference type="PROSITE" id="PS50026">
    <property type="entry name" value="EGF_3"/>
    <property type="match status" value="5"/>
</dbReference>
<reference evidence="4" key="1">
    <citation type="submission" date="2022-01" db="EMBL/GenBank/DDBJ databases">
        <authorList>
            <person name="King R."/>
        </authorList>
    </citation>
    <scope>NUCLEOTIDE SEQUENCE</scope>
</reference>
<proteinExistence type="predicted"/>
<dbReference type="Proteomes" id="UP001152798">
    <property type="component" value="Chromosome 3"/>
</dbReference>
<keyword evidence="2" id="KW-0732">Signal</keyword>
<dbReference type="PANTHER" id="PTHR22963">
    <property type="entry name" value="ENDOGLIN-RELATED"/>
    <property type="match status" value="1"/>
</dbReference>
<evidence type="ECO:0000256" key="2">
    <source>
        <dbReference type="SAM" id="SignalP"/>
    </source>
</evidence>
<feature type="domain" description="EGF-like" evidence="3">
    <location>
        <begin position="131"/>
        <end position="170"/>
    </location>
</feature>
<accession>A0A9P0MDT1</accession>
<sequence>MKLTKEKWNQQLFHILAISFLAIKRTEAMSDPCNPSPCGANTQCISRDSRPVCVCLPGYWGNPLSYCQRGECAETRDCPGSRICRDYRCVDVCEGQCGAGASCTPRNHIPVCTCPPGYTGDALSSCRPFDPQELCNPSPCGRNTRCEVVNGVPTCSCLPGYVGAPLTGCNHECESDYDCPGSTKCSNFKCTQLCTPGTCAPNARCDVNNHRSLCTCPPGTFGDPYVSCNLECESHYDCPSGRPACSAGKCIDPCAQGVCGVGADCRVKERTTPVCSCPRDMTGDPFVSCRPFDKTDLCVPNPCGTNAQCTPGHDRTGKERPVCTCPPGYSGNALVHCRRGECSTDSECRYDQVCDGYQCLNACQNQCGIGAQCTARNHAAVCSCPPGTTGQPLARCNPVQPPVAAVRRGGRLFYEK</sequence>
<dbReference type="OrthoDB" id="4405280at2759"/>
<feature type="domain" description="EGF-like" evidence="3">
    <location>
        <begin position="360"/>
        <end position="397"/>
    </location>
</feature>
<feature type="disulfide bond" evidence="1">
    <location>
        <begin position="363"/>
        <end position="373"/>
    </location>
</feature>
<organism evidence="4 5">
    <name type="scientific">Nezara viridula</name>
    <name type="common">Southern green stink bug</name>
    <name type="synonym">Cimex viridulus</name>
    <dbReference type="NCBI Taxonomy" id="85310"/>
    <lineage>
        <taxon>Eukaryota</taxon>
        <taxon>Metazoa</taxon>
        <taxon>Ecdysozoa</taxon>
        <taxon>Arthropoda</taxon>
        <taxon>Hexapoda</taxon>
        <taxon>Insecta</taxon>
        <taxon>Pterygota</taxon>
        <taxon>Neoptera</taxon>
        <taxon>Paraneoptera</taxon>
        <taxon>Hemiptera</taxon>
        <taxon>Heteroptera</taxon>
        <taxon>Panheteroptera</taxon>
        <taxon>Pentatomomorpha</taxon>
        <taxon>Pentatomoidea</taxon>
        <taxon>Pentatomidae</taxon>
        <taxon>Pentatominae</taxon>
        <taxon>Nezara</taxon>
    </lineage>
</organism>
<feature type="disulfide bond" evidence="1">
    <location>
        <begin position="93"/>
        <end position="103"/>
    </location>
</feature>
<keyword evidence="1" id="KW-0245">EGF-like domain</keyword>
<dbReference type="PANTHER" id="PTHR22963:SF39">
    <property type="entry name" value="DUMPY"/>
    <property type="match status" value="1"/>
</dbReference>
<evidence type="ECO:0000313" key="4">
    <source>
        <dbReference type="EMBL" id="CAH1396128.1"/>
    </source>
</evidence>
<dbReference type="EMBL" id="OV725079">
    <property type="protein sequence ID" value="CAH1396128.1"/>
    <property type="molecule type" value="Genomic_DNA"/>
</dbReference>
<feature type="domain" description="EGF-like" evidence="3">
    <location>
        <begin position="29"/>
        <end position="68"/>
    </location>
</feature>
<feature type="domain" description="EGF-like" evidence="3">
    <location>
        <begin position="294"/>
        <end position="338"/>
    </location>
</feature>
<feature type="chain" id="PRO_5040354438" description="EGF-like domain-containing protein" evidence="2">
    <location>
        <begin position="29"/>
        <end position="416"/>
    </location>
</feature>
<evidence type="ECO:0000259" key="3">
    <source>
        <dbReference type="PROSITE" id="PS50026"/>
    </source>
</evidence>
<evidence type="ECO:0000313" key="5">
    <source>
        <dbReference type="Proteomes" id="UP001152798"/>
    </source>
</evidence>
<feature type="signal peptide" evidence="2">
    <location>
        <begin position="1"/>
        <end position="28"/>
    </location>
</feature>
<dbReference type="PROSITE" id="PS01186">
    <property type="entry name" value="EGF_2"/>
    <property type="match status" value="4"/>
</dbReference>
<dbReference type="SMART" id="SM00181">
    <property type="entry name" value="EGF"/>
    <property type="match status" value="7"/>
</dbReference>
<keyword evidence="5" id="KW-1185">Reference proteome</keyword>
<evidence type="ECO:0000256" key="1">
    <source>
        <dbReference type="PROSITE-ProRule" id="PRU00076"/>
    </source>
</evidence>
<name>A0A9P0MDT1_NEZVI</name>
<feature type="domain" description="EGF-like" evidence="3">
    <location>
        <begin position="90"/>
        <end position="127"/>
    </location>
</feature>
<gene>
    <name evidence="4" type="ORF">NEZAVI_LOCUS6254</name>
</gene>
<dbReference type="InterPro" id="IPR000742">
    <property type="entry name" value="EGF"/>
</dbReference>
<keyword evidence="1" id="KW-1015">Disulfide bond</keyword>
<dbReference type="Gene3D" id="2.10.25.10">
    <property type="entry name" value="Laminin"/>
    <property type="match status" value="2"/>
</dbReference>